<feature type="domain" description="T-Q ester bond containing" evidence="10">
    <location>
        <begin position="2210"/>
        <end position="2329"/>
    </location>
</feature>
<sequence length="2882" mass="312951">MKRFKRTVAYVLAAVLSFSSFLQPVPVFAAEESAKVMEISGEQKTEETKGFNVSVTEGKGSIEVRDEEGNISKAAPEEPLSLDCPAGSFFEITAIPEYGYQAAFYKTMTDTGEVKEEILTPALENGHYTARINVDEISSIEIGFSEISPEESGDLEVQEIPEETPAEDPEKTLTEEPEDVTAVPDIADLNASDFASMRLVVLADDASVIVDDSDIIGRYENVYLLQFSSIQQTVNAYAYYKDKMTAVEPDAVVETASEDNGPKDIASISMDSEMNPIEVLNDVETSDEVLDAHGMIALIDTGVSEGEHVMARVSVIDDKLEGNGHGNDMLEAIISQDAEGKILSIRAMDDKGIGTISSLVAGMEYAIKQKVDIINLSVYAKATLATSVLKQEIQKAAAAGILVVGAAGNDSADAAGYMPGSVDEAYIIGAAKEDGTRLDMSNFGETVDYNVVADSTSEAAALFTGFVSANGLEAVKDILNQGLVFAADYTSEPVTEEPAEDGQEYVGVSAEEAAMYEAGLIPTVEPNLVKTYTAEQLKEDLPEDTFTVAAGDTTVSEYGSNSLADVAGVNRESIMNWLGGHVSTDYYLSTPYNPGWIENSGMSADYRNPNGDCQGAYGAGDTEGQAGMNCTGFVWHALTKAGGTEIPALSGWVSFIRNNNIRYRTYTGSDTTAIINTILYEDDWIEPGDIIWMWDAAAGNMNNGLSYGISNYHHVGIYIGSAFDNSDPYNASPGWFHKDNGDINGFWHSTDHGIPDSYAPGNMISNILPKTTCMAITVVKTDTAEAKGGISITKSSAKPEMTGGNSAYSLAGAEYGVYKQGTEEQVATLVTDVNGYGKVEDIPAGNYDIRELKAPAGYALDTATGTVTVTGGQTVAYSCQDTPQSNPVAVLLRKVEADKNKTQASASLANAEFTVKYYKGIYDTDPALQGIDPERTWIMKTNEKGDLPFDEKAKISGDDLYYMTNGNPALPLGTVTIQETKAPAGFLLNQEIFIRQITSDGTAETVATYDQPTVPETSQKGIIRLQKSDSERNTAQGQASLAGAVYEIRNSSNEVVSTMTTDNAGKGESERLPLGTYTVKEKTASPGYQVDPQTYTVELTAEDASAEVFYKSVSSKEDIIRGGVTVEKWDSELDKKNAQGTATLEGTQIQIISQNDQEILADGKVYKKGEVITTLTTDKEGKAGTSADFLPYGSYQLKEVKQPGGYTSAGIITRNFEIRENRKIIQMNTSDTVIKNEVIRGGVAVEKWDSELNKRAAQGEATLEGAKIQIISRNEQTVLVGEKEYKKGEVVATLTTDKEGKASTSADLLPYGDYQLKESIPPVGYTSGGTITRNFQIREDGKIIRMNTTGTAIKNEVIRGGVAVEKWDSEKDKREPQGTAALEGTKIQIISQNTNAVLVDDKEYKQGEVIITLTTDKDGKASTVADLLPYGNYQLKETVPPTGYTSGGTITRNFEIREDGKIVRMNTSDTAVKNEVIRGGVAVEKWDSELEQRVSQGDAGLEGTRIQIISNNPYTVLVGEKEYKKDEAVATLTTDKDGKAGTSADFLPYGDYQLKETLPPTGYTSGGTITRNFEIREDGKIVQMNTSDTAVKNEVIRGGVTIAKWSLETNERKTQGGAALDGAKFTVTNCSAKAVLVDGQLYQPGEVIATVETGEDGLWTSEKDWLPYGTYEVAEVQEPDGYLPDGAQARNFQIREDGKIVSLDNNEGAIKNQVKRGDLNFVKVADSTLERLENVPFKITSKTTGESHIVVSDRNGQVDTSSAWNLHSQNTNRGETSEDGVWFSGTTEKEVPVNDEKGALPYDTYRIEEQRCEANEGYKLLSIEITVYRDNYTIPLGTLTDDSDLAEIATTAIDSDTEDHYAAAGENTTITDTVEYTNLNKGEEYTLKGILMNKATGEPVTDGEENPVTAEKTFTAKKVKGTAEMTFTFDSTKLAGADIVVFEELYQKENLIAEHTDITDEEQTIHFPEIGTKAMDQETNTNVSKADREITLVDTVSYSNLQPGKKYKLMGTLMDKETGEPVKDAKGKEITAETSFKPETSDGTVNVTFAFDGSNLAGKTLVVFESLERNDTVYAVHTDINDQAQTIYFPGIGTTAKEAVSGTKFGKADKITLVDTVSYRNLTPGTEYILKGILMDKETGESVKVGGQEVTAEATFKPEEASGTADVTFAFDASSLAGHTLVVFEELFQTEASVAEHKDITDEGQTIYIPRIGTTALDKETGNHSSNPDEKVTIVDTVTYKGLIPGKEYTVKGTLMDKSTGKELQADGKTVIAEKTLTAEKAEGSVELTFTFDGRALAGRTVVAFEHVYYKDKEVGSHTDIEDEDQSIHFPAMGTTAKGSSTKDHIANAGKVKILDTVSYKNLIPGRKYTLKGVLMDKATGKELLIDEKKVTAEKEFTPKMADGSVDLEYTFDASALAGKQVVVYEELYTSDKLIGEHKDINDEGQTVTFPWLRTNASDGVTGKHVGTVSEKATVIDVVSYKGLLPGKEYTIKGTLMNKETGEPVKNSEGKDITAEKTFTPENEEGSVELVYELDSTLLAGQTAVVFEDLLYNGVEVGSHGDIQDEGQSVHYSDLGTQAKDKNTGLQEGIRKEQSVIADTVAYQNLIPGQEYTLKGILMNKSTGTPLLINKKEITAEKTFIPETADGTVVLEFFFDSTVLKNSEIVVFESLFVKDKEVNAHRDLNDKGQTVKYPEHKIQTQARDKESETQEARAKADTTILDTVTYEGLIPGQRYTLKGMLMDKSTGEPLLINEKQITAEKTFIPEKSSGREELEFTFDASIAAGKEIVVFERLYVQEIEVASHTDLEDENQTVKIKVPEEPKTEKKETPGSPEKEQETAKTFGTASVKTGDEAPIGELICILTFSGVVIAVIMKKKRSKKR</sequence>
<feature type="domain" description="SpaA-like prealbumin fold" evidence="9">
    <location>
        <begin position="895"/>
        <end position="1008"/>
    </location>
</feature>
<dbReference type="Proteomes" id="UP000886814">
    <property type="component" value="Unassembled WGS sequence"/>
</dbReference>
<dbReference type="SUPFAM" id="SSF52743">
    <property type="entry name" value="Subtilisin-like"/>
    <property type="match status" value="1"/>
</dbReference>
<dbReference type="PROSITE" id="PS51892">
    <property type="entry name" value="SUBTILASE"/>
    <property type="match status" value="1"/>
</dbReference>
<evidence type="ECO:0000256" key="2">
    <source>
        <dbReference type="ARBA" id="ARBA00022525"/>
    </source>
</evidence>
<feature type="domain" description="Peptidase S8/S53" evidence="8">
    <location>
        <begin position="337"/>
        <end position="455"/>
    </location>
</feature>
<protein>
    <submittedName>
        <fullName evidence="11">VaFE repeat-containing surface-anchored protein</fullName>
    </submittedName>
</protein>
<evidence type="ECO:0000256" key="5">
    <source>
        <dbReference type="SAM" id="MobiDB-lite"/>
    </source>
</evidence>
<reference evidence="11" key="1">
    <citation type="journal article" date="2021" name="PeerJ">
        <title>Extensive microbial diversity within the chicken gut microbiome revealed by metagenomics and culture.</title>
        <authorList>
            <person name="Gilroy R."/>
            <person name="Ravi A."/>
            <person name="Getino M."/>
            <person name="Pursley I."/>
            <person name="Horton D.L."/>
            <person name="Alikhan N.F."/>
            <person name="Baker D."/>
            <person name="Gharbi K."/>
            <person name="Hall N."/>
            <person name="Watson M."/>
            <person name="Adriaenssens E.M."/>
            <person name="Foster-Nyarko E."/>
            <person name="Jarju S."/>
            <person name="Secka A."/>
            <person name="Antonio M."/>
            <person name="Oren A."/>
            <person name="Chaudhuri R.R."/>
            <person name="La Ragione R."/>
            <person name="Hildebrand F."/>
            <person name="Pallen M.J."/>
        </authorList>
    </citation>
    <scope>NUCLEOTIDE SEQUENCE</scope>
    <source>
        <strain evidence="11">CHK195-9823</strain>
    </source>
</reference>
<dbReference type="GO" id="GO:0004252">
    <property type="term" value="F:serine-type endopeptidase activity"/>
    <property type="evidence" value="ECO:0007669"/>
    <property type="project" value="UniProtKB-UniRule"/>
</dbReference>
<feature type="domain" description="T-Q ester bond containing" evidence="10">
    <location>
        <begin position="1847"/>
        <end position="1966"/>
    </location>
</feature>
<feature type="active site" description="Charge relay system" evidence="4">
    <location>
        <position position="300"/>
    </location>
</feature>
<feature type="region of interest" description="Disordered" evidence="5">
    <location>
        <begin position="150"/>
        <end position="178"/>
    </location>
</feature>
<dbReference type="SUPFAM" id="SSF49478">
    <property type="entry name" value="Cna protein B-type domain"/>
    <property type="match status" value="1"/>
</dbReference>
<dbReference type="Gene3D" id="2.60.40.10">
    <property type="entry name" value="Immunoglobulins"/>
    <property type="match status" value="9"/>
</dbReference>
<keyword evidence="6" id="KW-0472">Membrane</keyword>
<feature type="active site" description="Charge relay system" evidence="4">
    <location>
        <position position="325"/>
    </location>
</feature>
<keyword evidence="3 7" id="KW-0732">Signal</keyword>
<comment type="similarity">
    <text evidence="1">Belongs to the serine-aspartate repeat-containing protein (SDr) family.</text>
</comment>
<name>A0A9D1TF91_9FIRM</name>
<evidence type="ECO:0000256" key="1">
    <source>
        <dbReference type="ARBA" id="ARBA00007257"/>
    </source>
</evidence>
<dbReference type="GO" id="GO:0006508">
    <property type="term" value="P:proteolysis"/>
    <property type="evidence" value="ECO:0007669"/>
    <property type="project" value="UniProtKB-KW"/>
</dbReference>
<evidence type="ECO:0000256" key="7">
    <source>
        <dbReference type="SAM" id="SignalP"/>
    </source>
</evidence>
<evidence type="ECO:0000313" key="12">
    <source>
        <dbReference type="Proteomes" id="UP000886814"/>
    </source>
</evidence>
<evidence type="ECO:0000259" key="9">
    <source>
        <dbReference type="Pfam" id="PF17802"/>
    </source>
</evidence>
<keyword evidence="4" id="KW-0720">Serine protease</keyword>
<dbReference type="InterPro" id="IPR036852">
    <property type="entry name" value="Peptidase_S8/S53_dom_sf"/>
</dbReference>
<dbReference type="EMBL" id="DXIQ01000010">
    <property type="protein sequence ID" value="HIV37741.1"/>
    <property type="molecule type" value="Genomic_DNA"/>
</dbReference>
<keyword evidence="6" id="KW-1133">Transmembrane helix</keyword>
<keyword evidence="4" id="KW-0645">Protease</keyword>
<feature type="domain" description="SpaA-like prealbumin fold" evidence="9">
    <location>
        <begin position="1614"/>
        <end position="1705"/>
    </location>
</feature>
<feature type="domain" description="SpaA-like prealbumin fold" evidence="9">
    <location>
        <begin position="1132"/>
        <end position="1229"/>
    </location>
</feature>
<dbReference type="InterPro" id="IPR041033">
    <property type="entry name" value="SpaA_PFL_dom_1"/>
</dbReference>
<dbReference type="PANTHER" id="PTHR36108:SF13">
    <property type="entry name" value="COLOSSIN-B-RELATED"/>
    <property type="match status" value="1"/>
</dbReference>
<evidence type="ECO:0000256" key="6">
    <source>
        <dbReference type="SAM" id="Phobius"/>
    </source>
</evidence>
<dbReference type="InterPro" id="IPR041100">
    <property type="entry name" value="TQ"/>
</dbReference>
<reference evidence="11" key="2">
    <citation type="submission" date="2021-04" db="EMBL/GenBank/DDBJ databases">
        <authorList>
            <person name="Gilroy R."/>
        </authorList>
    </citation>
    <scope>NUCLEOTIDE SEQUENCE</scope>
    <source>
        <strain evidence="11">CHK195-9823</strain>
    </source>
</reference>
<gene>
    <name evidence="11" type="ORF">H9747_01875</name>
</gene>
<feature type="domain" description="T-Q ester bond containing" evidence="10">
    <location>
        <begin position="2697"/>
        <end position="2815"/>
    </location>
</feature>
<keyword evidence="6" id="KW-0812">Transmembrane</keyword>
<dbReference type="Gene3D" id="2.60.40.3930">
    <property type="match status" value="8"/>
</dbReference>
<dbReference type="InterPro" id="IPR000209">
    <property type="entry name" value="Peptidase_S8/S53_dom"/>
</dbReference>
<evidence type="ECO:0000256" key="4">
    <source>
        <dbReference type="PROSITE-ProRule" id="PRU01240"/>
    </source>
</evidence>
<dbReference type="NCBIfam" id="NF033903">
    <property type="entry name" value="VaFE_rpt"/>
    <property type="match status" value="8"/>
</dbReference>
<feature type="domain" description="SpaA-like prealbumin fold" evidence="9">
    <location>
        <begin position="1036"/>
        <end position="1105"/>
    </location>
</feature>
<feature type="signal peptide" evidence="7">
    <location>
        <begin position="1"/>
        <end position="29"/>
    </location>
</feature>
<feature type="active site" description="Charge relay system" evidence="4">
    <location>
        <position position="457"/>
    </location>
</feature>
<feature type="domain" description="T-Q ester bond containing" evidence="10">
    <location>
        <begin position="2090"/>
        <end position="2208"/>
    </location>
</feature>
<feature type="domain" description="SpaA-like prealbumin fold" evidence="9">
    <location>
        <begin position="1251"/>
        <end position="1348"/>
    </location>
</feature>
<evidence type="ECO:0000259" key="8">
    <source>
        <dbReference type="Pfam" id="PF00082"/>
    </source>
</evidence>
<feature type="region of interest" description="Disordered" evidence="5">
    <location>
        <begin position="2810"/>
        <end position="2849"/>
    </location>
</feature>
<feature type="domain" description="T-Q ester bond containing" evidence="10">
    <location>
        <begin position="1968"/>
        <end position="2088"/>
    </location>
</feature>
<evidence type="ECO:0000256" key="3">
    <source>
        <dbReference type="ARBA" id="ARBA00022729"/>
    </source>
</evidence>
<keyword evidence="4" id="KW-0378">Hydrolase</keyword>
<keyword evidence="2" id="KW-0964">Secreted</keyword>
<dbReference type="Gene3D" id="3.40.50.200">
    <property type="entry name" value="Peptidase S8/S53 domain"/>
    <property type="match status" value="1"/>
</dbReference>
<feature type="compositionally biased region" description="Acidic residues" evidence="5">
    <location>
        <begin position="150"/>
        <end position="167"/>
    </location>
</feature>
<comment type="similarity">
    <text evidence="4">Belongs to the peptidase S8 family.</text>
</comment>
<dbReference type="Pfam" id="PF18202">
    <property type="entry name" value="TQ"/>
    <property type="match status" value="8"/>
</dbReference>
<feature type="domain" description="T-Q ester bond containing" evidence="10">
    <location>
        <begin position="2575"/>
        <end position="2692"/>
    </location>
</feature>
<feature type="domain" description="T-Q ester bond containing" evidence="10">
    <location>
        <begin position="2331"/>
        <end position="2449"/>
    </location>
</feature>
<accession>A0A9D1TF91</accession>
<dbReference type="PANTHER" id="PTHR36108">
    <property type="entry name" value="COLOSSIN-B-RELATED"/>
    <property type="match status" value="1"/>
</dbReference>
<feature type="domain" description="SpaA-like prealbumin fold" evidence="9">
    <location>
        <begin position="808"/>
        <end position="881"/>
    </location>
</feature>
<feature type="chain" id="PRO_5038910696" evidence="7">
    <location>
        <begin position="30"/>
        <end position="2882"/>
    </location>
</feature>
<evidence type="ECO:0000313" key="11">
    <source>
        <dbReference type="EMBL" id="HIV37741.1"/>
    </source>
</evidence>
<dbReference type="Pfam" id="PF17802">
    <property type="entry name" value="SpaA"/>
    <property type="match status" value="8"/>
</dbReference>
<dbReference type="Pfam" id="PF00082">
    <property type="entry name" value="Peptidase_S8"/>
    <property type="match status" value="1"/>
</dbReference>
<feature type="transmembrane region" description="Helical" evidence="6">
    <location>
        <begin position="2856"/>
        <end position="2874"/>
    </location>
</feature>
<feature type="compositionally biased region" description="Basic and acidic residues" evidence="5">
    <location>
        <begin position="2817"/>
        <end position="2839"/>
    </location>
</feature>
<organism evidence="11 12">
    <name type="scientific">Candidatus Blautia stercorigallinarum</name>
    <dbReference type="NCBI Taxonomy" id="2838501"/>
    <lineage>
        <taxon>Bacteria</taxon>
        <taxon>Bacillati</taxon>
        <taxon>Bacillota</taxon>
        <taxon>Clostridia</taxon>
        <taxon>Lachnospirales</taxon>
        <taxon>Lachnospiraceae</taxon>
        <taxon>Blautia</taxon>
    </lineage>
</organism>
<feature type="domain" description="SpaA-like prealbumin fold" evidence="9">
    <location>
        <begin position="1496"/>
        <end position="1587"/>
    </location>
</feature>
<feature type="domain" description="SpaA-like prealbumin fold" evidence="9">
    <location>
        <begin position="1373"/>
        <end position="1467"/>
    </location>
</feature>
<feature type="domain" description="T-Q ester bond containing" evidence="10">
    <location>
        <begin position="2453"/>
        <end position="2571"/>
    </location>
</feature>
<dbReference type="InterPro" id="IPR013783">
    <property type="entry name" value="Ig-like_fold"/>
</dbReference>
<proteinExistence type="inferred from homology"/>
<dbReference type="Gene3D" id="3.90.1720.10">
    <property type="entry name" value="endopeptidase domain like (from Nostoc punctiforme)"/>
    <property type="match status" value="1"/>
</dbReference>
<evidence type="ECO:0000259" key="10">
    <source>
        <dbReference type="Pfam" id="PF18202"/>
    </source>
</evidence>
<comment type="caution">
    <text evidence="11">The sequence shown here is derived from an EMBL/GenBank/DDBJ whole genome shotgun (WGS) entry which is preliminary data.</text>
</comment>